<accession>F4G2S8</accession>
<dbReference type="STRING" id="1006006.Mcup_1021"/>
<sequence length="108" mass="12459">MLVKIKLKGDEVFPSQIKGRLAYEKNVIMIFKSQGRVLFVDYVKEGSLGSYEIPPFLKNRMLTIQIVLVPEEYSNYIRCIAGEVQNKLYPLFRNKNLACNSELTVILE</sequence>
<evidence type="ECO:0000313" key="2">
    <source>
        <dbReference type="Proteomes" id="UP000007812"/>
    </source>
</evidence>
<dbReference type="KEGG" id="mcn:Mcup_1021"/>
<dbReference type="OrthoDB" id="42566at2157"/>
<dbReference type="RefSeq" id="WP_013737624.1">
    <property type="nucleotide sequence ID" value="NC_015435.1"/>
</dbReference>
<organism evidence="1 2">
    <name type="scientific">Metallosphaera cuprina (strain Ar-4)</name>
    <dbReference type="NCBI Taxonomy" id="1006006"/>
    <lineage>
        <taxon>Archaea</taxon>
        <taxon>Thermoproteota</taxon>
        <taxon>Thermoprotei</taxon>
        <taxon>Sulfolobales</taxon>
        <taxon>Sulfolobaceae</taxon>
        <taxon>Metallosphaera</taxon>
    </lineage>
</organism>
<proteinExistence type="predicted"/>
<reference evidence="1 2" key="1">
    <citation type="journal article" date="2011" name="J. Bacteriol.">
        <title>Complete genome sequence of Metallosphaera cuprina, a metal sulfide-oxidizing archaeon from a hot spring.</title>
        <authorList>
            <person name="Liu L.J."/>
            <person name="You X.Y."/>
            <person name="Zheng H."/>
            <person name="Wang S."/>
            <person name="Jiang C.Y."/>
            <person name="Liu S.J."/>
        </authorList>
    </citation>
    <scope>NUCLEOTIDE SEQUENCE [LARGE SCALE GENOMIC DNA]</scope>
    <source>
        <strain evidence="1 2">Ar-4</strain>
    </source>
</reference>
<dbReference type="PATRIC" id="fig|1006006.8.peg.1013"/>
<keyword evidence="2" id="KW-1185">Reference proteome</keyword>
<dbReference type="eggNOG" id="arCOG09707">
    <property type="taxonomic scope" value="Archaea"/>
</dbReference>
<protein>
    <submittedName>
        <fullName evidence="1">Uncharacterized protein</fullName>
    </submittedName>
</protein>
<dbReference type="Proteomes" id="UP000007812">
    <property type="component" value="Chromosome"/>
</dbReference>
<evidence type="ECO:0000313" key="1">
    <source>
        <dbReference type="EMBL" id="AEB95126.1"/>
    </source>
</evidence>
<dbReference type="GeneID" id="10493212"/>
<dbReference type="EMBL" id="CP002656">
    <property type="protein sequence ID" value="AEB95126.1"/>
    <property type="molecule type" value="Genomic_DNA"/>
</dbReference>
<name>F4G2S8_METCR</name>
<gene>
    <name evidence="1" type="ordered locus">Mcup_1021</name>
</gene>
<dbReference type="HOGENOM" id="CLU_2191016_0_0_2"/>
<dbReference type="AlphaFoldDB" id="F4G2S8"/>